<dbReference type="GeneID" id="106670870"/>
<reference evidence="1" key="1">
    <citation type="submission" date="2022-01" db="UniProtKB">
        <authorList>
            <consortium name="EnsemblMetazoa"/>
        </authorList>
    </citation>
    <scope>IDENTIFICATION</scope>
</reference>
<dbReference type="EnsemblMetazoa" id="XM_014401525.1">
    <property type="protein sequence ID" value="XP_014257011.1"/>
    <property type="gene ID" value="LOC106670870"/>
</dbReference>
<evidence type="ECO:0000313" key="1">
    <source>
        <dbReference type="EnsemblMetazoa" id="XP_014257011.1"/>
    </source>
</evidence>
<dbReference type="KEGG" id="clec:106670870"/>
<keyword evidence="2" id="KW-1185">Reference proteome</keyword>
<dbReference type="Proteomes" id="UP000494040">
    <property type="component" value="Unassembled WGS sequence"/>
</dbReference>
<evidence type="ECO:0000313" key="2">
    <source>
        <dbReference type="Proteomes" id="UP000494040"/>
    </source>
</evidence>
<name>A0A8I6S6Y6_CIMLE</name>
<protein>
    <submittedName>
        <fullName evidence="1">Uncharacterized protein</fullName>
    </submittedName>
</protein>
<dbReference type="AlphaFoldDB" id="A0A8I6S6Y6"/>
<proteinExistence type="predicted"/>
<dbReference type="RefSeq" id="XP_014257011.1">
    <property type="nucleotide sequence ID" value="XM_014401525.1"/>
</dbReference>
<accession>A0A8I6S6Y6</accession>
<organism evidence="1 2">
    <name type="scientific">Cimex lectularius</name>
    <name type="common">Bed bug</name>
    <name type="synonym">Acanthia lectularia</name>
    <dbReference type="NCBI Taxonomy" id="79782"/>
    <lineage>
        <taxon>Eukaryota</taxon>
        <taxon>Metazoa</taxon>
        <taxon>Ecdysozoa</taxon>
        <taxon>Arthropoda</taxon>
        <taxon>Hexapoda</taxon>
        <taxon>Insecta</taxon>
        <taxon>Pterygota</taxon>
        <taxon>Neoptera</taxon>
        <taxon>Paraneoptera</taxon>
        <taxon>Hemiptera</taxon>
        <taxon>Heteroptera</taxon>
        <taxon>Panheteroptera</taxon>
        <taxon>Cimicomorpha</taxon>
        <taxon>Cimicidae</taxon>
        <taxon>Cimex</taxon>
    </lineage>
</organism>
<sequence>MDRAPRPEPPGRRADLHRTVLRRIKCEIKSCKSFCDRRLKRRVLPAQHDEETRFGIRLSSKFTCLDLSRLEFVAPIQRFKYAELTVAVLSGRAGAAKRFLRRLTRRIKECKSVYDRLRGRVAPKERISVSEKVREPCWCYSGRLDLAGSGHGDEALIGLRTCSAFQIKEEPAR</sequence>